<dbReference type="Proteomes" id="UP000587527">
    <property type="component" value="Unassembled WGS sequence"/>
</dbReference>
<accession>A0A841BI87</accession>
<evidence type="ECO:0000313" key="2">
    <source>
        <dbReference type="Proteomes" id="UP000587527"/>
    </source>
</evidence>
<dbReference type="AlphaFoldDB" id="A0A841BI87"/>
<proteinExistence type="predicted"/>
<reference evidence="1 2" key="1">
    <citation type="submission" date="2020-08" db="EMBL/GenBank/DDBJ databases">
        <title>Sequencing the genomes of 1000 actinobacteria strains.</title>
        <authorList>
            <person name="Klenk H.-P."/>
        </authorList>
    </citation>
    <scope>NUCLEOTIDE SEQUENCE [LARGE SCALE GENOMIC DNA]</scope>
    <source>
        <strain evidence="1 2">DSM 45362</strain>
    </source>
</reference>
<dbReference type="EMBL" id="JACHMN010000001">
    <property type="protein sequence ID" value="MBB5866896.1"/>
    <property type="molecule type" value="Genomic_DNA"/>
</dbReference>
<keyword evidence="2" id="KW-1185">Reference proteome</keyword>
<gene>
    <name evidence="1" type="ORF">F4553_000275</name>
</gene>
<name>A0A841BI87_9ACTN</name>
<dbReference type="RefSeq" id="WP_221469649.1">
    <property type="nucleotide sequence ID" value="NZ_JACHMN010000001.1"/>
</dbReference>
<comment type="caution">
    <text evidence="1">The sequence shown here is derived from an EMBL/GenBank/DDBJ whole genome shotgun (WGS) entry which is preliminary data.</text>
</comment>
<evidence type="ECO:0000313" key="1">
    <source>
        <dbReference type="EMBL" id="MBB5866896.1"/>
    </source>
</evidence>
<protein>
    <submittedName>
        <fullName evidence="1">Threonine dehydrogenase-like Zn-dependent dehydrogenase</fullName>
    </submittedName>
</protein>
<sequence>MLADGKVDPAGLITGTVGLDGVPAAFEALARPDDHAKIIIDPGRTAAPAPGGR</sequence>
<organism evidence="1 2">
    <name type="scientific">Allocatelliglobosispora scoriae</name>
    <dbReference type="NCBI Taxonomy" id="643052"/>
    <lineage>
        <taxon>Bacteria</taxon>
        <taxon>Bacillati</taxon>
        <taxon>Actinomycetota</taxon>
        <taxon>Actinomycetes</taxon>
        <taxon>Micromonosporales</taxon>
        <taxon>Micromonosporaceae</taxon>
        <taxon>Allocatelliglobosispora</taxon>
    </lineage>
</organism>